<sequence length="158" mass="17709">MKCPTRENDDNVQLGATTMLKPGLGTINNDHQSRPAEHAYWRFGNIASTNKRQVTSAVMSRVRPARSSLARPHHGQMHAPGHGDQESGTKNRSRDKKWLKVNDTKKLASIRIPSMPAHRGELCVRRRERKSYAAAVYWRIKLSEHEAVSPIAGARVAP</sequence>
<evidence type="ECO:0000256" key="1">
    <source>
        <dbReference type="SAM" id="MobiDB-lite"/>
    </source>
</evidence>
<name>A0A4C1YG08_EUMVA</name>
<reference evidence="2 3" key="1">
    <citation type="journal article" date="2019" name="Commun. Biol.">
        <title>The bagworm genome reveals a unique fibroin gene that provides high tensile strength.</title>
        <authorList>
            <person name="Kono N."/>
            <person name="Nakamura H."/>
            <person name="Ohtoshi R."/>
            <person name="Tomita M."/>
            <person name="Numata K."/>
            <person name="Arakawa K."/>
        </authorList>
    </citation>
    <scope>NUCLEOTIDE SEQUENCE [LARGE SCALE GENOMIC DNA]</scope>
</reference>
<proteinExistence type="predicted"/>
<organism evidence="2 3">
    <name type="scientific">Eumeta variegata</name>
    <name type="common">Bagworm moth</name>
    <name type="synonym">Eumeta japonica</name>
    <dbReference type="NCBI Taxonomy" id="151549"/>
    <lineage>
        <taxon>Eukaryota</taxon>
        <taxon>Metazoa</taxon>
        <taxon>Ecdysozoa</taxon>
        <taxon>Arthropoda</taxon>
        <taxon>Hexapoda</taxon>
        <taxon>Insecta</taxon>
        <taxon>Pterygota</taxon>
        <taxon>Neoptera</taxon>
        <taxon>Endopterygota</taxon>
        <taxon>Lepidoptera</taxon>
        <taxon>Glossata</taxon>
        <taxon>Ditrysia</taxon>
        <taxon>Tineoidea</taxon>
        <taxon>Psychidae</taxon>
        <taxon>Oiketicinae</taxon>
        <taxon>Eumeta</taxon>
    </lineage>
</organism>
<feature type="region of interest" description="Disordered" evidence="1">
    <location>
        <begin position="61"/>
        <end position="102"/>
    </location>
</feature>
<dbReference type="Proteomes" id="UP000299102">
    <property type="component" value="Unassembled WGS sequence"/>
</dbReference>
<evidence type="ECO:0000313" key="3">
    <source>
        <dbReference type="Proteomes" id="UP000299102"/>
    </source>
</evidence>
<evidence type="ECO:0000313" key="2">
    <source>
        <dbReference type="EMBL" id="GBP73275.1"/>
    </source>
</evidence>
<gene>
    <name evidence="2" type="ORF">EVAR_54769_1</name>
</gene>
<protein>
    <submittedName>
        <fullName evidence="2">Uncharacterized protein</fullName>
    </submittedName>
</protein>
<dbReference type="EMBL" id="BGZK01001168">
    <property type="protein sequence ID" value="GBP73275.1"/>
    <property type="molecule type" value="Genomic_DNA"/>
</dbReference>
<accession>A0A4C1YG08</accession>
<dbReference type="OrthoDB" id="5983986at2759"/>
<keyword evidence="3" id="KW-1185">Reference proteome</keyword>
<comment type="caution">
    <text evidence="2">The sequence shown here is derived from an EMBL/GenBank/DDBJ whole genome shotgun (WGS) entry which is preliminary data.</text>
</comment>
<dbReference type="AlphaFoldDB" id="A0A4C1YG08"/>